<protein>
    <submittedName>
        <fullName evidence="1">Uncharacterized protein</fullName>
    </submittedName>
</protein>
<dbReference type="GO" id="GO:0046523">
    <property type="term" value="F:S-methyl-5-thioribose-1-phosphate isomerase activity"/>
    <property type="evidence" value="ECO:0007669"/>
    <property type="project" value="TreeGrafter"/>
</dbReference>
<sequence length="315" mass="33144">MDTNQRLDALVAPLRVDVVSGASVIGKMAAEVLRLAVQDARAVSLEEFRSELGEVCGKVLDAQPAMATLVTLVRDVLTSVEACEDLETGRLAAVRSAEAFGSGFESRAESVATRASALIPSGATVATISHSSTVLATLTHEGTRAVGQVICFESRPMREGETLATALAEVGVAVTFAVDAAASTLMGECDIVLLGADSIGDLGVVNKIGSAGLVDAAIRRGVPVMVVSDETKILPIGFPQHLTDDRPPEEVWRAPAGVRVWNQYFESFELERVTMVVTESDALTAPEVEKLRKDIVLPTGLLAWADARAPGPPEV</sequence>
<organism evidence="1">
    <name type="scientific">marine metagenome</name>
    <dbReference type="NCBI Taxonomy" id="408172"/>
    <lineage>
        <taxon>unclassified sequences</taxon>
        <taxon>metagenomes</taxon>
        <taxon>ecological metagenomes</taxon>
    </lineage>
</organism>
<evidence type="ECO:0000313" key="1">
    <source>
        <dbReference type="EMBL" id="SUZ62037.1"/>
    </source>
</evidence>
<dbReference type="AlphaFoldDB" id="A0A381P6K5"/>
<dbReference type="InterPro" id="IPR042529">
    <property type="entry name" value="IF_2B-like_C"/>
</dbReference>
<dbReference type="Gene3D" id="1.20.120.420">
    <property type="entry name" value="translation initiation factor eif-2b, domain 1"/>
    <property type="match status" value="1"/>
</dbReference>
<dbReference type="InterPro" id="IPR000649">
    <property type="entry name" value="IF-2B-related"/>
</dbReference>
<proteinExistence type="predicted"/>
<dbReference type="Gene3D" id="3.40.50.10470">
    <property type="entry name" value="Translation initiation factor eif-2b, domain 2"/>
    <property type="match status" value="1"/>
</dbReference>
<name>A0A381P6K5_9ZZZZ</name>
<dbReference type="InterPro" id="IPR037171">
    <property type="entry name" value="NagB/RpiA_transferase-like"/>
</dbReference>
<dbReference type="InterPro" id="IPR027363">
    <property type="entry name" value="M1Pi_N"/>
</dbReference>
<dbReference type="PANTHER" id="PTHR43475">
    <property type="entry name" value="METHYLTHIORIBOSE-1-PHOSPHATE ISOMERASE"/>
    <property type="match status" value="1"/>
</dbReference>
<gene>
    <name evidence="1" type="ORF">METZ01_LOCUS14891</name>
</gene>
<dbReference type="Pfam" id="PF01008">
    <property type="entry name" value="IF-2B"/>
    <property type="match status" value="1"/>
</dbReference>
<dbReference type="GO" id="GO:0019509">
    <property type="term" value="P:L-methionine salvage from methylthioadenosine"/>
    <property type="evidence" value="ECO:0007669"/>
    <property type="project" value="TreeGrafter"/>
</dbReference>
<dbReference type="SUPFAM" id="SSF100950">
    <property type="entry name" value="NagB/RpiA/CoA transferase-like"/>
    <property type="match status" value="1"/>
</dbReference>
<dbReference type="EMBL" id="UINC01000843">
    <property type="protein sequence ID" value="SUZ62037.1"/>
    <property type="molecule type" value="Genomic_DNA"/>
</dbReference>
<reference evidence="1" key="1">
    <citation type="submission" date="2018-05" db="EMBL/GenBank/DDBJ databases">
        <authorList>
            <person name="Lanie J.A."/>
            <person name="Ng W.-L."/>
            <person name="Kazmierczak K.M."/>
            <person name="Andrzejewski T.M."/>
            <person name="Davidsen T.M."/>
            <person name="Wayne K.J."/>
            <person name="Tettelin H."/>
            <person name="Glass J.I."/>
            <person name="Rusch D."/>
            <person name="Podicherti R."/>
            <person name="Tsui H.-C.T."/>
            <person name="Winkler M.E."/>
        </authorList>
    </citation>
    <scope>NUCLEOTIDE SEQUENCE</scope>
</reference>
<accession>A0A381P6K5</accession>
<dbReference type="PANTHER" id="PTHR43475:SF1">
    <property type="entry name" value="METHYLTHIORIBOSE-1-PHOSPHATE ISOMERASE"/>
    <property type="match status" value="1"/>
</dbReference>